<organism evidence="2 3">
    <name type="scientific">Selenomonas timonae</name>
    <dbReference type="NCBI Taxonomy" id="2754044"/>
    <lineage>
        <taxon>Bacteria</taxon>
        <taxon>Bacillati</taxon>
        <taxon>Bacillota</taxon>
        <taxon>Negativicutes</taxon>
        <taxon>Selenomonadales</taxon>
        <taxon>Selenomonadaceae</taxon>
        <taxon>Selenomonas</taxon>
    </lineage>
</organism>
<dbReference type="AlphaFoldDB" id="A0A7G7VMQ2"/>
<dbReference type="Proteomes" id="UP000515480">
    <property type="component" value="Chromosome"/>
</dbReference>
<keyword evidence="1" id="KW-1133">Transmembrane helix</keyword>
<dbReference type="KEGG" id="stim:H1B31_00850"/>
<proteinExistence type="predicted"/>
<reference evidence="2 3" key="1">
    <citation type="submission" date="2020-07" db="EMBL/GenBank/DDBJ databases">
        <title>Complete genome and description of Selenomonas timonensis sp. nov., a new bacterium isolated from a gingivitis subject.</title>
        <authorList>
            <person name="Antezack A."/>
        </authorList>
    </citation>
    <scope>NUCLEOTIDE SEQUENCE [LARGE SCALE GENOMIC DNA]</scope>
    <source>
        <strain evidence="2 3">Marseille-Q3039</strain>
    </source>
</reference>
<sequence length="129" mass="14409">MRRNKAEAGWVLIETVVLGIIVLAVVAALTLFARTALLEERAAGRMEAAFVARAQLSMMEAELDQGIPPLSALTAVTSNDRLYQVETFVARQDEFYDVHLQISWEHLGHEEHADFVRRMRHHGAASSNP</sequence>
<evidence type="ECO:0000313" key="3">
    <source>
        <dbReference type="Proteomes" id="UP000515480"/>
    </source>
</evidence>
<keyword evidence="1" id="KW-0812">Transmembrane</keyword>
<evidence type="ECO:0000256" key="1">
    <source>
        <dbReference type="SAM" id="Phobius"/>
    </source>
</evidence>
<feature type="transmembrane region" description="Helical" evidence="1">
    <location>
        <begin position="12"/>
        <end position="33"/>
    </location>
</feature>
<evidence type="ECO:0000313" key="2">
    <source>
        <dbReference type="EMBL" id="QNH55395.1"/>
    </source>
</evidence>
<protein>
    <submittedName>
        <fullName evidence="2">Type II secretion system protein</fullName>
    </submittedName>
</protein>
<accession>A0A7G7VMQ2</accession>
<dbReference type="EMBL" id="CP060204">
    <property type="protein sequence ID" value="QNH55395.1"/>
    <property type="molecule type" value="Genomic_DNA"/>
</dbReference>
<name>A0A7G7VMQ2_9FIRM</name>
<keyword evidence="3" id="KW-1185">Reference proteome</keyword>
<keyword evidence="1" id="KW-0472">Membrane</keyword>
<gene>
    <name evidence="2" type="ORF">H1B31_00850</name>
</gene>